<evidence type="ECO:0000256" key="7">
    <source>
        <dbReference type="PIRNR" id="PIRNR036421"/>
    </source>
</evidence>
<dbReference type="SUPFAM" id="SSF69304">
    <property type="entry name" value="Tricorn protease N-terminal domain"/>
    <property type="match status" value="1"/>
</dbReference>
<dbReference type="SMART" id="SM00245">
    <property type="entry name" value="TSPc"/>
    <property type="match status" value="1"/>
</dbReference>
<dbReference type="EC" id="3.4.21.-" evidence="7"/>
<dbReference type="PANTHER" id="PTHR43253:SF1">
    <property type="entry name" value="TRICORN PROTEASE HOMOLOG 2-RELATED"/>
    <property type="match status" value="1"/>
</dbReference>
<dbReference type="SUPFAM" id="SSF50156">
    <property type="entry name" value="PDZ domain-like"/>
    <property type="match status" value="1"/>
</dbReference>
<dbReference type="EMBL" id="SDHZ01000002">
    <property type="protein sequence ID" value="RXK83063.1"/>
    <property type="molecule type" value="Genomic_DNA"/>
</dbReference>
<feature type="region of interest" description="Disordered" evidence="9">
    <location>
        <begin position="550"/>
        <end position="587"/>
    </location>
</feature>
<evidence type="ECO:0000259" key="11">
    <source>
        <dbReference type="SMART" id="SM00245"/>
    </source>
</evidence>
<dbReference type="Gene3D" id="2.120.10.60">
    <property type="entry name" value="Tricorn protease N-terminal domain"/>
    <property type="match status" value="1"/>
</dbReference>
<comment type="caution">
    <text evidence="12">The sequence shown here is derived from an EMBL/GenBank/DDBJ whole genome shotgun (WGS) entry which is preliminary data.</text>
</comment>
<proteinExistence type="inferred from homology"/>
<dbReference type="CDD" id="cd07562">
    <property type="entry name" value="Peptidase_S41_TRI"/>
    <property type="match status" value="1"/>
</dbReference>
<keyword evidence="5 7" id="KW-0378">Hydrolase</keyword>
<dbReference type="AlphaFoldDB" id="A0A4Q1D5E3"/>
<feature type="active site" description="Charge relay system" evidence="8">
    <location>
        <position position="765"/>
    </location>
</feature>
<keyword evidence="6 7" id="KW-0720">Serine protease</keyword>
<dbReference type="InterPro" id="IPR029414">
    <property type="entry name" value="Tricorn_PDZ"/>
</dbReference>
<dbReference type="GO" id="GO:0006508">
    <property type="term" value="P:proteolysis"/>
    <property type="evidence" value="ECO:0007669"/>
    <property type="project" value="UniProtKB-UniRule"/>
</dbReference>
<dbReference type="Pfam" id="PF14685">
    <property type="entry name" value="PDZ_Tricorn"/>
    <property type="match status" value="1"/>
</dbReference>
<evidence type="ECO:0000256" key="4">
    <source>
        <dbReference type="ARBA" id="ARBA00022670"/>
    </source>
</evidence>
<keyword evidence="4 7" id="KW-0645">Protease</keyword>
<dbReference type="InterPro" id="IPR015943">
    <property type="entry name" value="WD40/YVTN_repeat-like_dom_sf"/>
</dbReference>
<dbReference type="GO" id="GO:0005737">
    <property type="term" value="C:cytoplasm"/>
    <property type="evidence" value="ECO:0007669"/>
    <property type="project" value="UniProtKB-SubCell"/>
</dbReference>
<accession>A0A4Q1D5E3</accession>
<dbReference type="PIRSF" id="PIRSF036421">
    <property type="entry name" value="Tricorn_protease"/>
    <property type="match status" value="1"/>
</dbReference>
<dbReference type="OrthoDB" id="9815657at2"/>
<comment type="subcellular location">
    <subcellularLocation>
        <location evidence="1 7">Cytoplasm</location>
    </subcellularLocation>
</comment>
<feature type="active site" description="Charge relay system" evidence="8">
    <location>
        <position position="1045"/>
    </location>
</feature>
<dbReference type="InterPro" id="IPR036034">
    <property type="entry name" value="PDZ_sf"/>
</dbReference>
<gene>
    <name evidence="12" type="ORF">ESB13_13140</name>
</gene>
<comment type="function">
    <text evidence="7">Degrades oligopeptides.</text>
</comment>
<evidence type="ECO:0000313" key="13">
    <source>
        <dbReference type="Proteomes" id="UP000290545"/>
    </source>
</evidence>
<feature type="signal peptide" evidence="10">
    <location>
        <begin position="1"/>
        <end position="20"/>
    </location>
</feature>
<feature type="domain" description="Tail specific protease" evidence="11">
    <location>
        <begin position="866"/>
        <end position="1056"/>
    </location>
</feature>
<organism evidence="12 13">
    <name type="scientific">Filimonas effusa</name>
    <dbReference type="NCBI Taxonomy" id="2508721"/>
    <lineage>
        <taxon>Bacteria</taxon>
        <taxon>Pseudomonadati</taxon>
        <taxon>Bacteroidota</taxon>
        <taxon>Chitinophagia</taxon>
        <taxon>Chitinophagales</taxon>
        <taxon>Chitinophagaceae</taxon>
        <taxon>Filimonas</taxon>
    </lineage>
</organism>
<comment type="similarity">
    <text evidence="2 7">Belongs to the peptidase S41B family.</text>
</comment>
<dbReference type="InterPro" id="IPR029045">
    <property type="entry name" value="ClpP/crotonase-like_dom_sf"/>
</dbReference>
<dbReference type="Pfam" id="PF03572">
    <property type="entry name" value="Peptidase_S41"/>
    <property type="match status" value="1"/>
</dbReference>
<dbReference type="Gene3D" id="2.130.10.10">
    <property type="entry name" value="YVTN repeat-like/Quinoprotein amine dehydrogenase"/>
    <property type="match status" value="1"/>
</dbReference>
<keyword evidence="10" id="KW-0732">Signal</keyword>
<evidence type="ECO:0000256" key="6">
    <source>
        <dbReference type="ARBA" id="ARBA00022825"/>
    </source>
</evidence>
<protein>
    <recommendedName>
        <fullName evidence="7">Tricorn protease homolog</fullName>
        <ecNumber evidence="7">3.4.21.-</ecNumber>
    </recommendedName>
</protein>
<dbReference type="Gene3D" id="3.30.750.44">
    <property type="match status" value="1"/>
</dbReference>
<dbReference type="PANTHER" id="PTHR43253">
    <property type="entry name" value="TRICORN PROTEASE HOMOLOG 2-RELATED"/>
    <property type="match status" value="1"/>
</dbReference>
<reference evidence="12 13" key="1">
    <citation type="submission" date="2019-01" db="EMBL/GenBank/DDBJ databases">
        <title>Filimonas sp. strain TTM-71.</title>
        <authorList>
            <person name="Chen W.-M."/>
        </authorList>
    </citation>
    <scope>NUCLEOTIDE SEQUENCE [LARGE SCALE GENOMIC DNA]</scope>
    <source>
        <strain evidence="12 13">TTM-71</strain>
    </source>
</reference>
<dbReference type="InterPro" id="IPR005151">
    <property type="entry name" value="Tail-specific_protease"/>
</dbReference>
<dbReference type="Proteomes" id="UP000290545">
    <property type="component" value="Unassembled WGS sequence"/>
</dbReference>
<dbReference type="Gene3D" id="3.90.226.10">
    <property type="entry name" value="2-enoyl-CoA Hydratase, Chain A, domain 1"/>
    <property type="match status" value="1"/>
</dbReference>
<feature type="chain" id="PRO_5020879421" description="Tricorn protease homolog" evidence="10">
    <location>
        <begin position="21"/>
        <end position="1097"/>
    </location>
</feature>
<evidence type="ECO:0000256" key="8">
    <source>
        <dbReference type="PIRSR" id="PIRSR036421-1"/>
    </source>
</evidence>
<evidence type="ECO:0000256" key="1">
    <source>
        <dbReference type="ARBA" id="ARBA00004496"/>
    </source>
</evidence>
<keyword evidence="13" id="KW-1185">Reference proteome</keyword>
<dbReference type="GO" id="GO:0008236">
    <property type="term" value="F:serine-type peptidase activity"/>
    <property type="evidence" value="ECO:0007669"/>
    <property type="project" value="UniProtKB-UniRule"/>
</dbReference>
<dbReference type="Pfam" id="PF26550">
    <property type="entry name" value="Tricorn_2nd"/>
    <property type="match status" value="1"/>
</dbReference>
<dbReference type="Gene3D" id="2.30.42.10">
    <property type="match status" value="1"/>
</dbReference>
<name>A0A4Q1D5E3_9BACT</name>
<evidence type="ECO:0000256" key="5">
    <source>
        <dbReference type="ARBA" id="ARBA00022801"/>
    </source>
</evidence>
<evidence type="ECO:0000256" key="9">
    <source>
        <dbReference type="SAM" id="MobiDB-lite"/>
    </source>
</evidence>
<evidence type="ECO:0000256" key="2">
    <source>
        <dbReference type="ARBA" id="ARBA00008524"/>
    </source>
</evidence>
<feature type="active site" description="Nucleophile" evidence="8">
    <location>
        <position position="987"/>
    </location>
</feature>
<dbReference type="SUPFAM" id="SSF52096">
    <property type="entry name" value="ClpP/crotonase"/>
    <property type="match status" value="1"/>
</dbReference>
<evidence type="ECO:0000256" key="10">
    <source>
        <dbReference type="SAM" id="SignalP"/>
    </source>
</evidence>
<dbReference type="InterPro" id="IPR028204">
    <property type="entry name" value="Tricorn_C1"/>
</dbReference>
<evidence type="ECO:0000313" key="12">
    <source>
        <dbReference type="EMBL" id="RXK83063.1"/>
    </source>
</evidence>
<dbReference type="RefSeq" id="WP_129003999.1">
    <property type="nucleotide sequence ID" value="NZ_SDHZ01000002.1"/>
</dbReference>
<evidence type="ECO:0000256" key="3">
    <source>
        <dbReference type="ARBA" id="ARBA00022490"/>
    </source>
</evidence>
<dbReference type="Pfam" id="PF14684">
    <property type="entry name" value="Tricorn_C1"/>
    <property type="match status" value="1"/>
</dbReference>
<dbReference type="SUPFAM" id="SSF82171">
    <property type="entry name" value="DPP6 N-terminal domain-like"/>
    <property type="match status" value="1"/>
</dbReference>
<dbReference type="InterPro" id="IPR012393">
    <property type="entry name" value="Tricorn_protease"/>
</dbReference>
<keyword evidence="3 7" id="KW-0963">Cytoplasm</keyword>
<sequence length="1097" mass="123022">MKKTMAMAALSLLGAAQLHAQIDAGLFRFPDVSRSQIVFSYGNDLWLMPKEGGQAIKLSSPSGSEYLPKFSPDGKSIAFTGNYDGSEDVYVMPVTGGIPRRLTQHGEDDRVIDWTPDGKNVLFASVRESGKARFNQFYTIAATGGPATKLPLPYAEFGSYSPDGQQLAVVFRTQAGRNWKRYRGGWKADIHLFNLATNESSNISANDIAGDEFPMWSGAYIYFISDRGKDLRMNLWRYNTTTKATEQLTSFKDDDIHFPSMGPEDIVFEAGGKLYLYNLAAQKLKEVKVQLLTDNIPLKPRLQQVEDYIQHADISPDGKRVIIEARGDLYSLPAEKGFVKNLTSTSGAAERYPAWSPDGKTLAYWSDQSGEYELYLKDLTKETPARKLTSYGAGYRYGLTWSPDSKKLAFIDKAMRIKIFDINNLQTTEVDKAITYLHGDLEGFTCNWSPDSRWLAFSRDQANSHQALYLFNYTAKQLHQVTSGFYSCSNPVFDPEGKYLYFQTSQSFRPSYSDMDNSFIYANSTVLAAVALQKKTPALLAAQNDSVTIKKEDDSSKADDKKEDDKKDAKKDKDKKDKKPEDKTKEKPATIIDIEGFESRIVLLPVPAGNYKTLAANKEKLLFIKQTNTGAASGPGTLMYYDLKERETKTIITPVSAYLLSANGQQVLAVHGNKWSVIKPAENQKMDKQVPIQEMRTWINPREEWTQLFNEAWRLERDYFYDPHMHGVDWNKIKTQYEKILAGATTREDVNMVIGEMIGELNASHTYQGGGDGEKPSWSSVGYLGINWQPEGHYYKIGKIIRAGVWDAEIRSPLDNPALNIKEGDFILSVNGLPITTEQEPFAAFQELAGETVELLVNSKPTFEGARTIIVKTIGNEYRLRHLAWIEENRKRVDEATNGEAGYIYVPSTGVDGQNELIRQYSAQWNKKSLIIDERFNNGGQIPDRFIELLNRAPLAFWAIRDGERFSWPPNANFGPKVMLINGWSGSGGDAFPDYFRKRGLGPLIGSRTWGGLIGISGAPELIDGGGLTAPSFRMYNPDGTWFKEGHGVEPDIAVDENLGQMAKGTDPQLEQAITTIKKLLQEKSFQEPKQPPYEVR</sequence>
<dbReference type="Pfam" id="PF26549">
    <property type="entry name" value="Tricorn_N"/>
    <property type="match status" value="1"/>
</dbReference>